<keyword evidence="2" id="KW-1185">Reference proteome</keyword>
<dbReference type="GeneID" id="119725306"/>
<accession>A0A913ZNC1</accession>
<evidence type="ECO:0000313" key="2">
    <source>
        <dbReference type="Proteomes" id="UP000887568"/>
    </source>
</evidence>
<dbReference type="SUPFAM" id="SSF57302">
    <property type="entry name" value="Snake toxin-like"/>
    <property type="match status" value="1"/>
</dbReference>
<dbReference type="OMA" id="CTATLTN"/>
<dbReference type="EnsemblMetazoa" id="XM_038196682.1">
    <property type="protein sequence ID" value="XP_038052610.1"/>
    <property type="gene ID" value="LOC119725306"/>
</dbReference>
<dbReference type="AlphaFoldDB" id="A0A913ZNC1"/>
<name>A0A913ZNC1_PATMI</name>
<reference evidence="1" key="1">
    <citation type="submission" date="2022-11" db="UniProtKB">
        <authorList>
            <consortium name="EnsemblMetazoa"/>
        </authorList>
    </citation>
    <scope>IDENTIFICATION</scope>
</reference>
<dbReference type="RefSeq" id="XP_038052610.1">
    <property type="nucleotide sequence ID" value="XM_038196682.1"/>
</dbReference>
<dbReference type="InterPro" id="IPR045860">
    <property type="entry name" value="Snake_toxin-like_sf"/>
</dbReference>
<dbReference type="Proteomes" id="UP000887568">
    <property type="component" value="Unplaced"/>
</dbReference>
<sequence length="168" mass="17388">MEAPMSLVIFIEMRSFIATAFLETHGRRKSTTQHPSTQQGNMNTLVTLVILVSCFAGLNALTCHSCGYVSGVSSGSDCADTFTGNYSTSCSSSDDTCQKTVVKIDGSVTTLSRGCTTSGSCTESCGSIFSIESCVYCCTTDDCNGASAVTLSLATVAATVLGTVVALF</sequence>
<evidence type="ECO:0000313" key="1">
    <source>
        <dbReference type="EnsemblMetazoa" id="XP_038052610.1"/>
    </source>
</evidence>
<dbReference type="OrthoDB" id="8835233at2759"/>
<proteinExistence type="predicted"/>
<dbReference type="CDD" id="cd00117">
    <property type="entry name" value="TFP"/>
    <property type="match status" value="1"/>
</dbReference>
<organism evidence="1 2">
    <name type="scientific">Patiria miniata</name>
    <name type="common">Bat star</name>
    <name type="synonym">Asterina miniata</name>
    <dbReference type="NCBI Taxonomy" id="46514"/>
    <lineage>
        <taxon>Eukaryota</taxon>
        <taxon>Metazoa</taxon>
        <taxon>Echinodermata</taxon>
        <taxon>Eleutherozoa</taxon>
        <taxon>Asterozoa</taxon>
        <taxon>Asteroidea</taxon>
        <taxon>Valvatacea</taxon>
        <taxon>Valvatida</taxon>
        <taxon>Asterinidae</taxon>
        <taxon>Patiria</taxon>
    </lineage>
</organism>
<protein>
    <submittedName>
        <fullName evidence="1">Uncharacterized protein</fullName>
    </submittedName>
</protein>